<keyword evidence="3" id="KW-0472">Membrane</keyword>
<evidence type="ECO:0000256" key="2">
    <source>
        <dbReference type="SAM" id="MobiDB-lite"/>
    </source>
</evidence>
<dbReference type="PANTHER" id="PTHR33538:SF1">
    <property type="entry name" value="PROTEIN BRAMBLEBERRY"/>
    <property type="match status" value="1"/>
</dbReference>
<feature type="transmembrane region" description="Helical" evidence="3">
    <location>
        <begin position="334"/>
        <end position="354"/>
    </location>
</feature>
<dbReference type="EMBL" id="BMAT01002528">
    <property type="protein sequence ID" value="GFS08601.1"/>
    <property type="molecule type" value="Genomic_DNA"/>
</dbReference>
<feature type="transmembrane region" description="Helical" evidence="3">
    <location>
        <begin position="361"/>
        <end position="381"/>
    </location>
</feature>
<proteinExistence type="predicted"/>
<organism evidence="4 5">
    <name type="scientific">Elysia marginata</name>
    <dbReference type="NCBI Taxonomy" id="1093978"/>
    <lineage>
        <taxon>Eukaryota</taxon>
        <taxon>Metazoa</taxon>
        <taxon>Spiralia</taxon>
        <taxon>Lophotrochozoa</taxon>
        <taxon>Mollusca</taxon>
        <taxon>Gastropoda</taxon>
        <taxon>Heterobranchia</taxon>
        <taxon>Euthyneura</taxon>
        <taxon>Panpulmonata</taxon>
        <taxon>Sacoglossa</taxon>
        <taxon>Placobranchoidea</taxon>
        <taxon>Plakobranchidae</taxon>
        <taxon>Elysia</taxon>
    </lineage>
</organism>
<keyword evidence="3" id="KW-0812">Transmembrane</keyword>
<feature type="region of interest" description="Disordered" evidence="2">
    <location>
        <begin position="560"/>
        <end position="609"/>
    </location>
</feature>
<feature type="transmembrane region" description="Helical" evidence="3">
    <location>
        <begin position="387"/>
        <end position="408"/>
    </location>
</feature>
<evidence type="ECO:0000313" key="4">
    <source>
        <dbReference type="EMBL" id="GFS08601.1"/>
    </source>
</evidence>
<gene>
    <name evidence="4" type="ORF">ElyMa_001278400</name>
</gene>
<feature type="compositionally biased region" description="Basic and acidic residues" evidence="2">
    <location>
        <begin position="589"/>
        <end position="609"/>
    </location>
</feature>
<accession>A0AAV4IJP2</accession>
<evidence type="ECO:0000256" key="1">
    <source>
        <dbReference type="SAM" id="Coils"/>
    </source>
</evidence>
<dbReference type="InterPro" id="IPR040346">
    <property type="entry name" value="GEX1/Brambleberry"/>
</dbReference>
<sequence length="609" mass="67638">MEWLFGDSDNTDVPEENKDDAIRFEVLSSDEKFLDFAKTLSDLSPLDTCYNIVIYNLKKKCGDLSEEELGKLSVQLLNCQSEAENRPVFLCTHSMSLAECTKSMDGTTWNSYQIVGNRARAMCYAAQQVQFRRLTEGTVNRLVSAASLQLKAMDDLKIQQETLNSLTSETIRKLSDSQQDLLSSQSALRDANDDIFKHIAVNVKEIMQEKALIASGNRELAQLTENIREKLDFTADQIQARETVEHKKHERILQDLKAIQDNTQMSISKLDSSLQRLLEKFEELDKQYSGMTVNLKKMNVTINHVMSSIVMVGQNLDEKVNWLSELLGGADNKLSTMSCCLLHIAYFFLLAVAATFLQMELYARLTMMVVIVANVAAELNYEHSLDFAGLTVLLLTLFGGYKLTVYIGKKFSVKGHNSSQPTSVTRLGLCAGSEPLSVAEVRTLLGLIQRFADTVSDSPPDLSQSPIGNGTVLHETSFRPATPPPSSNNSRLRPEPVPGPSFSQVINSIGVFSVSWYDCCWEPVSSAGLGRARFLSQTCSKLKTSVSQVARQHGKALGRHQGFNILGPHNLRGGRDERLGTKPEQNFGTRDKTGLDIIEGRDGTKRDTT</sequence>
<protein>
    <submittedName>
        <fullName evidence="4">Protein brambleberry-like isoform X3</fullName>
    </submittedName>
</protein>
<feature type="region of interest" description="Disordered" evidence="2">
    <location>
        <begin position="456"/>
        <end position="499"/>
    </location>
</feature>
<keyword evidence="5" id="KW-1185">Reference proteome</keyword>
<dbReference type="Proteomes" id="UP000762676">
    <property type="component" value="Unassembled WGS sequence"/>
</dbReference>
<dbReference type="AlphaFoldDB" id="A0AAV4IJP2"/>
<name>A0AAV4IJP2_9GAST</name>
<comment type="caution">
    <text evidence="4">The sequence shown here is derived from an EMBL/GenBank/DDBJ whole genome shotgun (WGS) entry which is preliminary data.</text>
</comment>
<reference evidence="4 5" key="1">
    <citation type="journal article" date="2021" name="Elife">
        <title>Chloroplast acquisition without the gene transfer in kleptoplastic sea slugs, Plakobranchus ocellatus.</title>
        <authorList>
            <person name="Maeda T."/>
            <person name="Takahashi S."/>
            <person name="Yoshida T."/>
            <person name="Shimamura S."/>
            <person name="Takaki Y."/>
            <person name="Nagai Y."/>
            <person name="Toyoda A."/>
            <person name="Suzuki Y."/>
            <person name="Arimoto A."/>
            <person name="Ishii H."/>
            <person name="Satoh N."/>
            <person name="Nishiyama T."/>
            <person name="Hasebe M."/>
            <person name="Maruyama T."/>
            <person name="Minagawa J."/>
            <person name="Obokata J."/>
            <person name="Shigenobu S."/>
        </authorList>
    </citation>
    <scope>NUCLEOTIDE SEQUENCE [LARGE SCALE GENOMIC DNA]</scope>
</reference>
<evidence type="ECO:0000313" key="5">
    <source>
        <dbReference type="Proteomes" id="UP000762676"/>
    </source>
</evidence>
<evidence type="ECO:0000256" key="3">
    <source>
        <dbReference type="SAM" id="Phobius"/>
    </source>
</evidence>
<feature type="coiled-coil region" evidence="1">
    <location>
        <begin position="267"/>
        <end position="294"/>
    </location>
</feature>
<dbReference type="PANTHER" id="PTHR33538">
    <property type="entry name" value="PROTEIN GAMETE EXPRESSED 1"/>
    <property type="match status" value="1"/>
</dbReference>
<keyword evidence="3" id="KW-1133">Transmembrane helix</keyword>
<keyword evidence="1" id="KW-0175">Coiled coil</keyword>
<feature type="compositionally biased region" description="Polar residues" evidence="2">
    <location>
        <begin position="456"/>
        <end position="468"/>
    </location>
</feature>